<name>A0A1I4Z8S9_9PROT</name>
<evidence type="ECO:0000313" key="2">
    <source>
        <dbReference type="Proteomes" id="UP000183107"/>
    </source>
</evidence>
<gene>
    <name evidence="1" type="ORF">SAMN05216386_1094</name>
</gene>
<reference evidence="2" key="1">
    <citation type="submission" date="2016-10" db="EMBL/GenBank/DDBJ databases">
        <authorList>
            <person name="Varghese N."/>
        </authorList>
    </citation>
    <scope>NUCLEOTIDE SEQUENCE [LARGE SCALE GENOMIC DNA]</scope>
    <source>
        <strain evidence="2">Nsp8</strain>
    </source>
</reference>
<evidence type="ECO:0000313" key="1">
    <source>
        <dbReference type="EMBL" id="SFN46685.1"/>
    </source>
</evidence>
<keyword evidence="2" id="KW-1185">Reference proteome</keyword>
<proteinExistence type="predicted"/>
<accession>A0A1I4Z8S9</accession>
<dbReference type="AlphaFoldDB" id="A0A1I4Z8S9"/>
<dbReference type="RefSeq" id="WP_074795296.1">
    <property type="nucleotide sequence ID" value="NZ_FOVJ01000001.1"/>
</dbReference>
<dbReference type="EMBL" id="FOVJ01000001">
    <property type="protein sequence ID" value="SFN46685.1"/>
    <property type="molecule type" value="Genomic_DNA"/>
</dbReference>
<organism evidence="1 2">
    <name type="scientific">Nitrosospira briensis</name>
    <dbReference type="NCBI Taxonomy" id="35799"/>
    <lineage>
        <taxon>Bacteria</taxon>
        <taxon>Pseudomonadati</taxon>
        <taxon>Pseudomonadota</taxon>
        <taxon>Betaproteobacteria</taxon>
        <taxon>Nitrosomonadales</taxon>
        <taxon>Nitrosomonadaceae</taxon>
        <taxon>Nitrosospira</taxon>
    </lineage>
</organism>
<protein>
    <submittedName>
        <fullName evidence="1">Uncharacterized protein</fullName>
    </submittedName>
</protein>
<dbReference type="Proteomes" id="UP000183107">
    <property type="component" value="Unassembled WGS sequence"/>
</dbReference>
<sequence>MIDFAVWQNATVTMRLCPGEFCTLTDIRLLFKRETTCVLLLPDLLAAHFRKGKNYASDRGIAPDSVIG</sequence>